<dbReference type="Pfam" id="PF13960">
    <property type="entry name" value="DUF4218"/>
    <property type="match status" value="1"/>
</dbReference>
<evidence type="ECO:0000259" key="2">
    <source>
        <dbReference type="Pfam" id="PF13952"/>
    </source>
</evidence>
<dbReference type="Proteomes" id="UP000235220">
    <property type="component" value="Chromosome 4"/>
</dbReference>
<dbReference type="InParanoid" id="A0A6P9EA59"/>
<evidence type="ECO:0000259" key="3">
    <source>
        <dbReference type="Pfam" id="PF13960"/>
    </source>
</evidence>
<proteinExistence type="predicted"/>
<dbReference type="RefSeq" id="XP_035545120.1">
    <property type="nucleotide sequence ID" value="XM_035689227.1"/>
</dbReference>
<dbReference type="Pfam" id="PF02992">
    <property type="entry name" value="Transposase_21"/>
    <property type="match status" value="1"/>
</dbReference>
<evidence type="ECO:0000259" key="4">
    <source>
        <dbReference type="Pfam" id="PF13963"/>
    </source>
</evidence>
<accession>A0A6P9EA59</accession>
<evidence type="ECO:0000313" key="6">
    <source>
        <dbReference type="RefSeq" id="XP_035545120.1"/>
    </source>
</evidence>
<feature type="domain" description="DUF4218" evidence="3">
    <location>
        <begin position="687"/>
        <end position="784"/>
    </location>
</feature>
<sequence>MDKSWMNIHDRLRSTQYAEGVEQFLTLARNHVAGSDHIRCPCRVCGNNIWLPISEVETHLFIKGINPNYTEWIFHGEEEVWNVTDDEDNIEAVSDEAEYVDDMDEMLDDFRAGTFGEGTSGSPIHDGPSPIPNMNQSDAYEKLLNDARQPLFEGCAHFSQLSFIVKLLHIKTIGGWSIKSFDMLLELLRSAFPNVVLPRSYQQSRSLQRGLGFTYTKIHACRNDCILFWREHSNLNECPKCGASRWMSTTHNNRPIPQKVLRHFPLKPRLQRLFMSRKTASDMRWHKEQRTDDEINMRHPADSEVWKAFDKEHSWFAQDSRNVRLGLASDGFNPFNNMSKPYSIWPVILVPYNLPPWLCMKDAYFMTSLIIPGPKSPGNEIDVYLQPLVDELNDLWENGVATYDASTKTNFLLHAALLWTINDFPAYGNLSGWSTKGKLACPTCNLGTDSMWLTYGRKHTYMGHRRFLPPDHIWRTKKRVFNGREDHRSPPLSLTGSEVINQLSCLRHVHFGKGVKKRKRTPEELNWTKMSIFFTLPYWSTIKLRHNLDVMHIEKNICDNILGTLINIPSKTKDNINSRRDLANLGIRNELHLIHDGERCSMPHACFTLYKDERKSFCEWMSKVKFPDGFASNIAKCVSVHDCKISGLKSHDCHVFMQRLLPVAIGGYLRNDISLALIELSNFFKELCARTLDVSLLMQLESDIVVILCKFEMIFPPSFFDVMVHLAVHLPREALLAGPVQYRWMYPFERYLGKFKRYVKNKARPEGSIAEAYIHIECLTFCSIEHYNICKLNSPHAPDRNHEKHFPAWLKQRVQEQRTTEPSEVSDDLYALACGPDPRVASYAACIVNGKRFHTRDREQRRRTQNCGVFVNGEHQSNSVEFYGVINDVVELHYMGWRRVYLFKCQWFDVGDRRRGIRVDNHMTSVNMDRTWYKEEPFVLACQASQCFYLKDPRVKGNWYVVQNFIDRNVYDLPPGPLSEDHDPNPNSGDAYQEDESANVYTTVECADVGVATPLNRSDIEPSPIDDPVIIVDINHDDLAGEFINDEDAEESEEDSCGSDEDSDDKDSDDDDEDSG</sequence>
<feature type="compositionally biased region" description="Acidic residues" evidence="1">
    <location>
        <begin position="1044"/>
        <end position="1076"/>
    </location>
</feature>
<dbReference type="InterPro" id="IPR025452">
    <property type="entry name" value="DUF4218"/>
</dbReference>
<dbReference type="PANTHER" id="PTHR10775">
    <property type="entry name" value="OS08G0208400 PROTEIN"/>
    <property type="match status" value="1"/>
</dbReference>
<keyword evidence="5" id="KW-1185">Reference proteome</keyword>
<dbReference type="GeneID" id="118348199"/>
<evidence type="ECO:0000313" key="5">
    <source>
        <dbReference type="Proteomes" id="UP000235220"/>
    </source>
</evidence>
<dbReference type="InterPro" id="IPR004242">
    <property type="entry name" value="Transposase_21"/>
</dbReference>
<gene>
    <name evidence="6" type="primary">LOC118348199</name>
</gene>
<dbReference type="Pfam" id="PF13952">
    <property type="entry name" value="DUF4216"/>
    <property type="match status" value="1"/>
</dbReference>
<feature type="region of interest" description="Disordered" evidence="1">
    <location>
        <begin position="973"/>
        <end position="994"/>
    </location>
</feature>
<feature type="domain" description="DUF4216" evidence="2">
    <location>
        <begin position="890"/>
        <end position="962"/>
    </location>
</feature>
<reference evidence="6" key="1">
    <citation type="submission" date="2025-08" db="UniProtKB">
        <authorList>
            <consortium name="RefSeq"/>
        </authorList>
    </citation>
    <scope>IDENTIFICATION</scope>
    <source>
        <tissue evidence="6">Leaves</tissue>
    </source>
</reference>
<dbReference type="Pfam" id="PF13963">
    <property type="entry name" value="Transpos_assoc"/>
    <property type="match status" value="1"/>
</dbReference>
<feature type="domain" description="Transposase-associated" evidence="4">
    <location>
        <begin position="3"/>
        <end position="77"/>
    </location>
</feature>
<dbReference type="OrthoDB" id="1087172at2759"/>
<dbReference type="KEGG" id="jre:118348199"/>
<dbReference type="InterPro" id="IPR029480">
    <property type="entry name" value="Transpos_assoc"/>
</dbReference>
<organism evidence="5 6">
    <name type="scientific">Juglans regia</name>
    <name type="common">English walnut</name>
    <dbReference type="NCBI Taxonomy" id="51240"/>
    <lineage>
        <taxon>Eukaryota</taxon>
        <taxon>Viridiplantae</taxon>
        <taxon>Streptophyta</taxon>
        <taxon>Embryophyta</taxon>
        <taxon>Tracheophyta</taxon>
        <taxon>Spermatophyta</taxon>
        <taxon>Magnoliopsida</taxon>
        <taxon>eudicotyledons</taxon>
        <taxon>Gunneridae</taxon>
        <taxon>Pentapetalae</taxon>
        <taxon>rosids</taxon>
        <taxon>fabids</taxon>
        <taxon>Fagales</taxon>
        <taxon>Juglandaceae</taxon>
        <taxon>Juglans</taxon>
    </lineage>
</organism>
<evidence type="ECO:0000256" key="1">
    <source>
        <dbReference type="SAM" id="MobiDB-lite"/>
    </source>
</evidence>
<dbReference type="AlphaFoldDB" id="A0A6P9EA59"/>
<name>A0A6P9EA59_JUGRE</name>
<dbReference type="InterPro" id="IPR025312">
    <property type="entry name" value="DUF4216"/>
</dbReference>
<protein>
    <submittedName>
        <fullName evidence="6">Uncharacterized protein LOC118348199</fullName>
    </submittedName>
</protein>
<feature type="region of interest" description="Disordered" evidence="1">
    <location>
        <begin position="1040"/>
        <end position="1076"/>
    </location>
</feature>
<dbReference type="PANTHER" id="PTHR10775:SF177">
    <property type="entry name" value="TNP2, PARTIAL"/>
    <property type="match status" value="1"/>
</dbReference>